<evidence type="ECO:0000256" key="1">
    <source>
        <dbReference type="SAM" id="MobiDB-lite"/>
    </source>
</evidence>
<feature type="compositionally biased region" description="Basic residues" evidence="1">
    <location>
        <begin position="1"/>
        <end position="33"/>
    </location>
</feature>
<organism evidence="2">
    <name type="scientific">viral metagenome</name>
    <dbReference type="NCBI Taxonomy" id="1070528"/>
    <lineage>
        <taxon>unclassified sequences</taxon>
        <taxon>metagenomes</taxon>
        <taxon>organismal metagenomes</taxon>
    </lineage>
</organism>
<dbReference type="EMBL" id="MN738854">
    <property type="protein sequence ID" value="QHT28269.1"/>
    <property type="molecule type" value="Genomic_DNA"/>
</dbReference>
<sequence>MARRSKKNVHRRSKKRVLRRKRESTRRNRKTHKGGMNLALVGAPVEANPSTWPGNAPNNGGNHYPLNTYENTPFQHLQPTRGGGRRRRRKGNKTKKNKKTKKRRQKGGSGFFSALFPETYLAGQNIQHSAGNTLNTINGYQASADPKPWVQPELLKVQQRMI</sequence>
<proteinExistence type="predicted"/>
<name>A0A6C0EIZ9_9ZZZZ</name>
<feature type="compositionally biased region" description="Polar residues" evidence="1">
    <location>
        <begin position="68"/>
        <end position="78"/>
    </location>
</feature>
<dbReference type="AlphaFoldDB" id="A0A6C0EIZ9"/>
<protein>
    <submittedName>
        <fullName evidence="2">Uncharacterized protein</fullName>
    </submittedName>
</protein>
<feature type="compositionally biased region" description="Basic residues" evidence="1">
    <location>
        <begin position="83"/>
        <end position="106"/>
    </location>
</feature>
<evidence type="ECO:0000313" key="2">
    <source>
        <dbReference type="EMBL" id="QHT28269.1"/>
    </source>
</evidence>
<feature type="region of interest" description="Disordered" evidence="1">
    <location>
        <begin position="1"/>
        <end position="111"/>
    </location>
</feature>
<reference evidence="2" key="1">
    <citation type="journal article" date="2020" name="Nature">
        <title>Giant virus diversity and host interactions through global metagenomics.</title>
        <authorList>
            <person name="Schulz F."/>
            <person name="Roux S."/>
            <person name="Paez-Espino D."/>
            <person name="Jungbluth S."/>
            <person name="Walsh D.A."/>
            <person name="Denef V.J."/>
            <person name="McMahon K.D."/>
            <person name="Konstantinidis K.T."/>
            <person name="Eloe-Fadrosh E.A."/>
            <person name="Kyrpides N.C."/>
            <person name="Woyke T."/>
        </authorList>
    </citation>
    <scope>NUCLEOTIDE SEQUENCE</scope>
    <source>
        <strain evidence="2">GVMAG-M-3300001348-25</strain>
    </source>
</reference>
<feature type="compositionally biased region" description="Polar residues" evidence="1">
    <location>
        <begin position="48"/>
        <end position="61"/>
    </location>
</feature>
<accession>A0A6C0EIZ9</accession>